<dbReference type="Proteomes" id="UP000324897">
    <property type="component" value="Chromosome 4"/>
</dbReference>
<proteinExistence type="predicted"/>
<dbReference type="InterPro" id="IPR046533">
    <property type="entry name" value="DUF6598"/>
</dbReference>
<dbReference type="AlphaFoldDB" id="A0A5J9VNV5"/>
<evidence type="ECO:0000259" key="1">
    <source>
        <dbReference type="Pfam" id="PF20241"/>
    </source>
</evidence>
<feature type="domain" description="DUF6598" evidence="1">
    <location>
        <begin position="94"/>
        <end position="262"/>
    </location>
</feature>
<dbReference type="OrthoDB" id="633027at2759"/>
<evidence type="ECO:0000313" key="3">
    <source>
        <dbReference type="Proteomes" id="UP000324897"/>
    </source>
</evidence>
<dbReference type="Gramene" id="TVU37155">
    <property type="protein sequence ID" value="TVU37155"/>
    <property type="gene ID" value="EJB05_10455"/>
</dbReference>
<comment type="caution">
    <text evidence="2">The sequence shown here is derived from an EMBL/GenBank/DDBJ whole genome shotgun (WGS) entry which is preliminary data.</text>
</comment>
<sequence>MALRMAAALDRMIMMTMRIMHRPGKTVVMKLCHVHVRCNCWPFGQTFMSALSTPMTGTNVGASIGSRPEGEEQEEGRYLALTDPYRELEEEEIKEGKYLVLTGPYRILEAYGSLGLKIFTPDCEESDTDDEGSSTDDGFSFTGPIFEKWDVTEPDEVEEHRRVICGFFGRLLQITYLVIPEAVETHVEVRLNLKDLGSRSRAVYGSVKAGAIAYRNKSVHLFSCERGRSLSVSCGSTCILPLRPYMIALPYGRHFKLHIEVDLRVITTFDSQEEDKNLKFCLDCSRRIRSEERLEFPRRIRSHKREVDGDQVEVNVAWQLERS</sequence>
<organism evidence="2 3">
    <name type="scientific">Eragrostis curvula</name>
    <name type="common">weeping love grass</name>
    <dbReference type="NCBI Taxonomy" id="38414"/>
    <lineage>
        <taxon>Eukaryota</taxon>
        <taxon>Viridiplantae</taxon>
        <taxon>Streptophyta</taxon>
        <taxon>Embryophyta</taxon>
        <taxon>Tracheophyta</taxon>
        <taxon>Spermatophyta</taxon>
        <taxon>Magnoliopsida</taxon>
        <taxon>Liliopsida</taxon>
        <taxon>Poales</taxon>
        <taxon>Poaceae</taxon>
        <taxon>PACMAD clade</taxon>
        <taxon>Chloridoideae</taxon>
        <taxon>Eragrostideae</taxon>
        <taxon>Eragrostidinae</taxon>
        <taxon>Eragrostis</taxon>
    </lineage>
</organism>
<reference evidence="2 3" key="1">
    <citation type="journal article" date="2019" name="Sci. Rep.">
        <title>A high-quality genome of Eragrostis curvula grass provides insights into Poaceae evolution and supports new strategies to enhance forage quality.</title>
        <authorList>
            <person name="Carballo J."/>
            <person name="Santos B.A.C.M."/>
            <person name="Zappacosta D."/>
            <person name="Garbus I."/>
            <person name="Selva J.P."/>
            <person name="Gallo C.A."/>
            <person name="Diaz A."/>
            <person name="Albertini E."/>
            <person name="Caccamo M."/>
            <person name="Echenique V."/>
        </authorList>
    </citation>
    <scope>NUCLEOTIDE SEQUENCE [LARGE SCALE GENOMIC DNA]</scope>
    <source>
        <strain evidence="3">cv. Victoria</strain>
        <tissue evidence="2">Leaf</tissue>
    </source>
</reference>
<dbReference type="EMBL" id="RWGY01000007">
    <property type="protein sequence ID" value="TVU37155.1"/>
    <property type="molecule type" value="Genomic_DNA"/>
</dbReference>
<gene>
    <name evidence="2" type="ORF">EJB05_10455</name>
</gene>
<evidence type="ECO:0000313" key="2">
    <source>
        <dbReference type="EMBL" id="TVU37155.1"/>
    </source>
</evidence>
<keyword evidence="3" id="KW-1185">Reference proteome</keyword>
<dbReference type="Pfam" id="PF20241">
    <property type="entry name" value="DUF6598"/>
    <property type="match status" value="1"/>
</dbReference>
<accession>A0A5J9VNV5</accession>
<protein>
    <recommendedName>
        <fullName evidence="1">DUF6598 domain-containing protein</fullName>
    </recommendedName>
</protein>
<name>A0A5J9VNV5_9POAL</name>